<organism evidence="2 3">
    <name type="scientific">Spongiactinospora rosea</name>
    <dbReference type="NCBI Taxonomy" id="2248750"/>
    <lineage>
        <taxon>Bacteria</taxon>
        <taxon>Bacillati</taxon>
        <taxon>Actinomycetota</taxon>
        <taxon>Actinomycetes</taxon>
        <taxon>Streptosporangiales</taxon>
        <taxon>Streptosporangiaceae</taxon>
        <taxon>Spongiactinospora</taxon>
    </lineage>
</organism>
<protein>
    <recommendedName>
        <fullName evidence="1">Peptidase M24 domain-containing protein</fullName>
    </recommendedName>
</protein>
<evidence type="ECO:0000259" key="1">
    <source>
        <dbReference type="Pfam" id="PF00557"/>
    </source>
</evidence>
<feature type="domain" description="Peptidase M24" evidence="1">
    <location>
        <begin position="159"/>
        <end position="359"/>
    </location>
</feature>
<dbReference type="InterPro" id="IPR050659">
    <property type="entry name" value="Peptidase_M24B"/>
</dbReference>
<evidence type="ECO:0000313" key="3">
    <source>
        <dbReference type="Proteomes" id="UP000253303"/>
    </source>
</evidence>
<keyword evidence="3" id="KW-1185">Reference proteome</keyword>
<name>A0A366M0P6_9ACTN</name>
<dbReference type="AlphaFoldDB" id="A0A366M0P6"/>
<reference evidence="2 3" key="1">
    <citation type="submission" date="2018-06" db="EMBL/GenBank/DDBJ databases">
        <title>Sphaerisporangium craniellae sp. nov., isolated from a marine sponge in the South China Sea.</title>
        <authorList>
            <person name="Li L."/>
        </authorList>
    </citation>
    <scope>NUCLEOTIDE SEQUENCE [LARGE SCALE GENOMIC DNA]</scope>
    <source>
        <strain evidence="2 3">LHW63015</strain>
    </source>
</reference>
<dbReference type="PANTHER" id="PTHR46112">
    <property type="entry name" value="AMINOPEPTIDASE"/>
    <property type="match status" value="1"/>
</dbReference>
<dbReference type="PANTHER" id="PTHR46112:SF2">
    <property type="entry name" value="XAA-PRO AMINOPEPTIDASE P-RELATED"/>
    <property type="match status" value="1"/>
</dbReference>
<dbReference type="Proteomes" id="UP000253303">
    <property type="component" value="Unassembled WGS sequence"/>
</dbReference>
<dbReference type="InterPro" id="IPR036005">
    <property type="entry name" value="Creatinase/aminopeptidase-like"/>
</dbReference>
<sequence length="376" mass="39687">MRAGLGEGTVAIAASAPNVRWLTALAGVPHVYYGRGALYAIVGTAGDCRVVAPASELGWICEVYDSTLVHPHGGFVYRGDVGGLGVHAAPGRVGAPAPARAVLDALAELPDANRVVHDGHLPSDVVLGLKDARPDLAVEVDETLFTRARRIKDPYELDCLRRANLACEAAIIAALAEAGTGMTEREMLRVVRRVMVEHDAHPLLSALGYSERGALVDMPVSDRALRSGDVIRFDIGCTVEGYHADMSRTAVFGPLDPELRDLHDGLVAAEKAAIAQVRPGARVGDVFAAAVDAARTTGVPDFDRTHCGHGIGLEIYEPPSVIRDSGDLLEAGMTLCVETPYYLLGRAGLQIEDAIVVTDSGAERLGDLPQELLTAG</sequence>
<dbReference type="InterPro" id="IPR000994">
    <property type="entry name" value="Pept_M24"/>
</dbReference>
<dbReference type="EMBL" id="QMEY01000005">
    <property type="protein sequence ID" value="RBQ19370.1"/>
    <property type="molecule type" value="Genomic_DNA"/>
</dbReference>
<dbReference type="SUPFAM" id="SSF55920">
    <property type="entry name" value="Creatinase/aminopeptidase"/>
    <property type="match status" value="1"/>
</dbReference>
<proteinExistence type="predicted"/>
<gene>
    <name evidence="2" type="ORF">DP939_15725</name>
</gene>
<evidence type="ECO:0000313" key="2">
    <source>
        <dbReference type="EMBL" id="RBQ19370.1"/>
    </source>
</evidence>
<comment type="caution">
    <text evidence="2">The sequence shown here is derived from an EMBL/GenBank/DDBJ whole genome shotgun (WGS) entry which is preliminary data.</text>
</comment>
<accession>A0A366M0P6</accession>
<dbReference type="Pfam" id="PF00557">
    <property type="entry name" value="Peptidase_M24"/>
    <property type="match status" value="1"/>
</dbReference>
<dbReference type="Gene3D" id="3.90.230.10">
    <property type="entry name" value="Creatinase/methionine aminopeptidase superfamily"/>
    <property type="match status" value="1"/>
</dbReference>